<dbReference type="SUPFAM" id="SSF53335">
    <property type="entry name" value="S-adenosyl-L-methionine-dependent methyltransferases"/>
    <property type="match status" value="1"/>
</dbReference>
<dbReference type="PANTHER" id="PTHR43861">
    <property type="entry name" value="TRANS-ACONITATE 2-METHYLTRANSFERASE-RELATED"/>
    <property type="match status" value="1"/>
</dbReference>
<proteinExistence type="predicted"/>
<dbReference type="GO" id="GO:0008168">
    <property type="term" value="F:methyltransferase activity"/>
    <property type="evidence" value="ECO:0007669"/>
    <property type="project" value="UniProtKB-KW"/>
</dbReference>
<dbReference type="PANTHER" id="PTHR43861:SF6">
    <property type="entry name" value="METHYLTRANSFERASE TYPE 11"/>
    <property type="match status" value="1"/>
</dbReference>
<evidence type="ECO:0000313" key="2">
    <source>
        <dbReference type="Proteomes" id="UP001250538"/>
    </source>
</evidence>
<accession>A0AAJ2JUB3</accession>
<dbReference type="RefSeq" id="WP_315744943.1">
    <property type="nucleotide sequence ID" value="NZ_JAVYAA010000002.1"/>
</dbReference>
<evidence type="ECO:0000313" key="1">
    <source>
        <dbReference type="EMBL" id="MDT8976397.1"/>
    </source>
</evidence>
<dbReference type="EMBL" id="JAVYAA010000002">
    <property type="protein sequence ID" value="MDT8976397.1"/>
    <property type="molecule type" value="Genomic_DNA"/>
</dbReference>
<name>A0AAJ2JUB3_9BACL</name>
<protein>
    <submittedName>
        <fullName evidence="1">Class I SAM-dependent methyltransferase</fullName>
        <ecNumber evidence="1">2.1.1.-</ecNumber>
    </submittedName>
</protein>
<keyword evidence="1" id="KW-0489">Methyltransferase</keyword>
<dbReference type="AlphaFoldDB" id="A0AAJ2JUB3"/>
<reference evidence="2" key="1">
    <citation type="submission" date="2023-09" db="EMBL/GenBank/DDBJ databases">
        <title>Paenibacillus sp. chi10 Genome sequencing and assembly.</title>
        <authorList>
            <person name="Kim I."/>
        </authorList>
    </citation>
    <scope>NUCLEOTIDE SEQUENCE [LARGE SCALE GENOMIC DNA]</scope>
    <source>
        <strain evidence="2">chi10</strain>
    </source>
</reference>
<dbReference type="Proteomes" id="UP001250538">
    <property type="component" value="Unassembled WGS sequence"/>
</dbReference>
<dbReference type="EC" id="2.1.1.-" evidence="1"/>
<dbReference type="InterPro" id="IPR029063">
    <property type="entry name" value="SAM-dependent_MTases_sf"/>
</dbReference>
<keyword evidence="1" id="KW-0808">Transferase</keyword>
<organism evidence="1 2">
    <name type="scientific">Paenibacillus suaedae</name>
    <dbReference type="NCBI Taxonomy" id="3077233"/>
    <lineage>
        <taxon>Bacteria</taxon>
        <taxon>Bacillati</taxon>
        <taxon>Bacillota</taxon>
        <taxon>Bacilli</taxon>
        <taxon>Bacillales</taxon>
        <taxon>Paenibacillaceae</taxon>
        <taxon>Paenibacillus</taxon>
    </lineage>
</organism>
<comment type="caution">
    <text evidence="1">The sequence shown here is derived from an EMBL/GenBank/DDBJ whole genome shotgun (WGS) entry which is preliminary data.</text>
</comment>
<dbReference type="GO" id="GO:0032259">
    <property type="term" value="P:methylation"/>
    <property type="evidence" value="ECO:0007669"/>
    <property type="project" value="UniProtKB-KW"/>
</dbReference>
<sequence length="289" mass="33384">MNCPICESQFITYFHRYSQFNLLQCSNCELVFQEGLSNINTKKFIPEIYNEAWLSMREPYKESTFVEFALFNITLIQQFHATKGNLLEIGSGTGEFLYAAQAAGWNVSGLEPSATSCQYVKENYGIKLNNSMWERSLFPTQPTFNAVAFWHVLEHVPEPITFLQEVHSVLYEDGLLFFSVPNHHSFTNEICGVESLLYTEVDHLFHYSNYNLPLLLEQASFEPITIFSRQAPHRIHMDINLSLQKSDRYKEISIPQKMALIPHLQADMRGHELYVVARKKTDVKPNATK</sequence>
<gene>
    <name evidence="1" type="ORF">RQP50_09090</name>
</gene>
<keyword evidence="2" id="KW-1185">Reference proteome</keyword>
<dbReference type="Gene3D" id="3.40.50.150">
    <property type="entry name" value="Vaccinia Virus protein VP39"/>
    <property type="match status" value="1"/>
</dbReference>
<dbReference type="CDD" id="cd02440">
    <property type="entry name" value="AdoMet_MTases"/>
    <property type="match status" value="1"/>
</dbReference>
<dbReference type="Pfam" id="PF13489">
    <property type="entry name" value="Methyltransf_23"/>
    <property type="match status" value="1"/>
</dbReference>